<proteinExistence type="predicted"/>
<dbReference type="EMBL" id="FPBA01000029">
    <property type="protein sequence ID" value="SFU04701.1"/>
    <property type="molecule type" value="Genomic_DNA"/>
</dbReference>
<dbReference type="AlphaFoldDB" id="A0A1I7CZ37"/>
<evidence type="ECO:0000256" key="1">
    <source>
        <dbReference type="SAM" id="MobiDB-lite"/>
    </source>
</evidence>
<organism evidence="2 3">
    <name type="scientific">Geodermatophilus amargosae</name>
    <dbReference type="NCBI Taxonomy" id="1296565"/>
    <lineage>
        <taxon>Bacteria</taxon>
        <taxon>Bacillati</taxon>
        <taxon>Actinomycetota</taxon>
        <taxon>Actinomycetes</taxon>
        <taxon>Geodermatophilales</taxon>
        <taxon>Geodermatophilaceae</taxon>
        <taxon>Geodermatophilus</taxon>
    </lineage>
</organism>
<feature type="region of interest" description="Disordered" evidence="1">
    <location>
        <begin position="1"/>
        <end position="51"/>
    </location>
</feature>
<name>A0A1I7CZ37_9ACTN</name>
<protein>
    <submittedName>
        <fullName evidence="2">Uncharacterized protein</fullName>
    </submittedName>
</protein>
<reference evidence="3" key="1">
    <citation type="submission" date="2016-10" db="EMBL/GenBank/DDBJ databases">
        <authorList>
            <person name="Varghese N."/>
            <person name="Submissions S."/>
        </authorList>
    </citation>
    <scope>NUCLEOTIDE SEQUENCE [LARGE SCALE GENOMIC DNA]</scope>
    <source>
        <strain evidence="3">DSM 46136</strain>
    </source>
</reference>
<evidence type="ECO:0000313" key="2">
    <source>
        <dbReference type="EMBL" id="SFU04701.1"/>
    </source>
</evidence>
<accession>A0A1I7CZ37</accession>
<sequence length="89" mass="9873">MTRTPRAARRPADPVALPETAPAPPPDAPTETPTEAPRPRTRYHCPDCHVPVSWRPPRADSRCVSCRGSLGKRRHRPGSEVDVPVWAYT</sequence>
<gene>
    <name evidence="2" type="ORF">SAMN05660657_05066</name>
</gene>
<evidence type="ECO:0000313" key="3">
    <source>
        <dbReference type="Proteomes" id="UP000199546"/>
    </source>
</evidence>
<dbReference type="STRING" id="1296565.SAMN05660657_05066"/>
<feature type="region of interest" description="Disordered" evidence="1">
    <location>
        <begin position="68"/>
        <end position="89"/>
    </location>
</feature>
<dbReference type="SUPFAM" id="SSF48695">
    <property type="entry name" value="Multiheme cytochromes"/>
    <property type="match status" value="1"/>
</dbReference>
<dbReference type="Proteomes" id="UP000199546">
    <property type="component" value="Unassembled WGS sequence"/>
</dbReference>
<dbReference type="InterPro" id="IPR036280">
    <property type="entry name" value="Multihaem_cyt_sf"/>
</dbReference>
<keyword evidence="3" id="KW-1185">Reference proteome</keyword>